<dbReference type="AlphaFoldDB" id="A0A8B7NAP9"/>
<dbReference type="OMA" id="DLCHASL"/>
<feature type="compositionally biased region" description="Polar residues" evidence="1">
    <location>
        <begin position="170"/>
        <end position="179"/>
    </location>
</feature>
<feature type="region of interest" description="Disordered" evidence="1">
    <location>
        <begin position="170"/>
        <end position="227"/>
    </location>
</feature>
<feature type="compositionally biased region" description="Basic and acidic residues" evidence="1">
    <location>
        <begin position="218"/>
        <end position="227"/>
    </location>
</feature>
<dbReference type="KEGG" id="hazt:108668044"/>
<accession>A0A8B7NAP9</accession>
<dbReference type="OrthoDB" id="8250201at2759"/>
<dbReference type="GeneID" id="108668044"/>
<organism evidence="2 3">
    <name type="scientific">Hyalella azteca</name>
    <name type="common">Amphipod</name>
    <dbReference type="NCBI Taxonomy" id="294128"/>
    <lineage>
        <taxon>Eukaryota</taxon>
        <taxon>Metazoa</taxon>
        <taxon>Ecdysozoa</taxon>
        <taxon>Arthropoda</taxon>
        <taxon>Crustacea</taxon>
        <taxon>Multicrustacea</taxon>
        <taxon>Malacostraca</taxon>
        <taxon>Eumalacostraca</taxon>
        <taxon>Peracarida</taxon>
        <taxon>Amphipoda</taxon>
        <taxon>Senticaudata</taxon>
        <taxon>Talitrida</taxon>
        <taxon>Talitroidea</taxon>
        <taxon>Hyalellidae</taxon>
        <taxon>Hyalella</taxon>
    </lineage>
</organism>
<reference evidence="3" key="1">
    <citation type="submission" date="2025-08" db="UniProtKB">
        <authorList>
            <consortium name="RefSeq"/>
        </authorList>
    </citation>
    <scope>IDENTIFICATION</scope>
    <source>
        <tissue evidence="3">Whole organism</tissue>
    </source>
</reference>
<sequence length="227" mass="25717">MSIKLDDLLNEKKGPAPVLDLCHASLASRSDFDAVLAKVPEYKVRPEKVDIDWRMLTTARPKSKLEEEVFSRYVEMGRLQLARQKLEEGKEQTWRTVKVVPGRGAVVEVRLAVCEQCGDELCAARCTDHLYTSYQRQDQVQSVHQLPAPGPGTVCTPATSARTRYSLYTSYQRQDQQQSENKEKEGRGEGGSAADDDDDTEKKMKRKTKRRKKKKKTAKIDAAELDE</sequence>
<gene>
    <name evidence="3" type="primary">LOC108668044</name>
</gene>
<name>A0A8B7NAP9_HYAAZ</name>
<dbReference type="RefSeq" id="XP_018010663.1">
    <property type="nucleotide sequence ID" value="XM_018155174.2"/>
</dbReference>
<keyword evidence="2" id="KW-1185">Reference proteome</keyword>
<evidence type="ECO:0000313" key="2">
    <source>
        <dbReference type="Proteomes" id="UP000694843"/>
    </source>
</evidence>
<protein>
    <submittedName>
        <fullName evidence="3">Uncharacterized protein LOC108668044</fullName>
    </submittedName>
</protein>
<evidence type="ECO:0000256" key="1">
    <source>
        <dbReference type="SAM" id="MobiDB-lite"/>
    </source>
</evidence>
<dbReference type="Proteomes" id="UP000694843">
    <property type="component" value="Unplaced"/>
</dbReference>
<proteinExistence type="predicted"/>
<evidence type="ECO:0000313" key="3">
    <source>
        <dbReference type="RefSeq" id="XP_018010663.1"/>
    </source>
</evidence>
<feature type="compositionally biased region" description="Basic residues" evidence="1">
    <location>
        <begin position="203"/>
        <end position="217"/>
    </location>
</feature>